<sequence length="126" mass="14004">MDGIKVKIVDLFACIEKIDGDFLILNEDRVYKILRDGRPKKPKVLGSRQVHLEETRTPPAKRRHSPAPPRAPKPPKPTSSTATQSETSIGATTEEDVERIARAVAAIMKKEKSTKDENTDTTIDVD</sequence>
<dbReference type="AlphaFoldDB" id="A0AA36DQ06"/>
<name>A0AA36DQ06_CYLNA</name>
<reference evidence="2" key="1">
    <citation type="submission" date="2023-07" db="EMBL/GenBank/DDBJ databases">
        <authorList>
            <consortium name="CYATHOMIX"/>
        </authorList>
    </citation>
    <scope>NUCLEOTIDE SEQUENCE</scope>
    <source>
        <strain evidence="2">N/A</strain>
    </source>
</reference>
<protein>
    <submittedName>
        <fullName evidence="2">Uncharacterized protein</fullName>
    </submittedName>
</protein>
<proteinExistence type="predicted"/>
<dbReference type="Proteomes" id="UP001176961">
    <property type="component" value="Unassembled WGS sequence"/>
</dbReference>
<feature type="region of interest" description="Disordered" evidence="1">
    <location>
        <begin position="36"/>
        <end position="97"/>
    </location>
</feature>
<dbReference type="EMBL" id="CATQJL010000001">
    <property type="protein sequence ID" value="CAJ0591701.1"/>
    <property type="molecule type" value="Genomic_DNA"/>
</dbReference>
<evidence type="ECO:0000313" key="3">
    <source>
        <dbReference type="EMBL" id="CAJ0601948.1"/>
    </source>
</evidence>
<evidence type="ECO:0000313" key="4">
    <source>
        <dbReference type="Proteomes" id="UP001176961"/>
    </source>
</evidence>
<evidence type="ECO:0000313" key="2">
    <source>
        <dbReference type="EMBL" id="CAJ0591701.1"/>
    </source>
</evidence>
<dbReference type="EMBL" id="CATQJL010000305">
    <property type="protein sequence ID" value="CAJ0601948.1"/>
    <property type="molecule type" value="Genomic_DNA"/>
</dbReference>
<comment type="caution">
    <text evidence="2">The sequence shown here is derived from an EMBL/GenBank/DDBJ whole genome shotgun (WGS) entry which is preliminary data.</text>
</comment>
<accession>A0AA36DQ06</accession>
<organism evidence="2 4">
    <name type="scientific">Cylicocyclus nassatus</name>
    <name type="common">Nematode worm</name>
    <dbReference type="NCBI Taxonomy" id="53992"/>
    <lineage>
        <taxon>Eukaryota</taxon>
        <taxon>Metazoa</taxon>
        <taxon>Ecdysozoa</taxon>
        <taxon>Nematoda</taxon>
        <taxon>Chromadorea</taxon>
        <taxon>Rhabditida</taxon>
        <taxon>Rhabditina</taxon>
        <taxon>Rhabditomorpha</taxon>
        <taxon>Strongyloidea</taxon>
        <taxon>Strongylidae</taxon>
        <taxon>Cylicocyclus</taxon>
    </lineage>
</organism>
<evidence type="ECO:0000256" key="1">
    <source>
        <dbReference type="SAM" id="MobiDB-lite"/>
    </source>
</evidence>
<feature type="compositionally biased region" description="Pro residues" evidence="1">
    <location>
        <begin position="66"/>
        <end position="77"/>
    </location>
</feature>
<feature type="region of interest" description="Disordered" evidence="1">
    <location>
        <begin position="107"/>
        <end position="126"/>
    </location>
</feature>
<keyword evidence="4" id="KW-1185">Reference proteome</keyword>
<gene>
    <name evidence="3" type="ORF">CYNAS_LOCUS13931</name>
    <name evidence="2" type="ORF">CYNAS_LOCUS3684</name>
</gene>
<feature type="compositionally biased region" description="Basic and acidic residues" evidence="1">
    <location>
        <begin position="108"/>
        <end position="118"/>
    </location>
</feature>